<gene>
    <name evidence="1" type="ORF">PFISCL1PPCAC_23268</name>
</gene>
<name>A0AAV5WLX8_9BILA</name>
<sequence>HRTRRVGIYRITTEERSSIGISVGPASVNLLHWREVVYLIRRGTLRRSKHVRSRSRIGSGRCKDYRRRGSIGRSEHIFCRRSIRIGSGR</sequence>
<reference evidence="1" key="1">
    <citation type="submission" date="2023-10" db="EMBL/GenBank/DDBJ databases">
        <title>Genome assembly of Pristionchus species.</title>
        <authorList>
            <person name="Yoshida K."/>
            <person name="Sommer R.J."/>
        </authorList>
    </citation>
    <scope>NUCLEOTIDE SEQUENCE</scope>
    <source>
        <strain evidence="1">RS5133</strain>
    </source>
</reference>
<accession>A0AAV5WLX8</accession>
<organism evidence="1 2">
    <name type="scientific">Pristionchus fissidentatus</name>
    <dbReference type="NCBI Taxonomy" id="1538716"/>
    <lineage>
        <taxon>Eukaryota</taxon>
        <taxon>Metazoa</taxon>
        <taxon>Ecdysozoa</taxon>
        <taxon>Nematoda</taxon>
        <taxon>Chromadorea</taxon>
        <taxon>Rhabditida</taxon>
        <taxon>Rhabditina</taxon>
        <taxon>Diplogasteromorpha</taxon>
        <taxon>Diplogasteroidea</taxon>
        <taxon>Neodiplogasteridae</taxon>
        <taxon>Pristionchus</taxon>
    </lineage>
</organism>
<dbReference type="Proteomes" id="UP001432322">
    <property type="component" value="Unassembled WGS sequence"/>
</dbReference>
<dbReference type="AlphaFoldDB" id="A0AAV5WLX8"/>
<proteinExistence type="predicted"/>
<evidence type="ECO:0000313" key="1">
    <source>
        <dbReference type="EMBL" id="GMT31971.1"/>
    </source>
</evidence>
<feature type="non-terminal residue" evidence="1">
    <location>
        <position position="89"/>
    </location>
</feature>
<dbReference type="EMBL" id="BTSY01000006">
    <property type="protein sequence ID" value="GMT31971.1"/>
    <property type="molecule type" value="Genomic_DNA"/>
</dbReference>
<evidence type="ECO:0000313" key="2">
    <source>
        <dbReference type="Proteomes" id="UP001432322"/>
    </source>
</evidence>
<comment type="caution">
    <text evidence="1">The sequence shown here is derived from an EMBL/GenBank/DDBJ whole genome shotgun (WGS) entry which is preliminary data.</text>
</comment>
<keyword evidence="2" id="KW-1185">Reference proteome</keyword>
<evidence type="ECO:0008006" key="3">
    <source>
        <dbReference type="Google" id="ProtNLM"/>
    </source>
</evidence>
<feature type="non-terminal residue" evidence="1">
    <location>
        <position position="1"/>
    </location>
</feature>
<protein>
    <recommendedName>
        <fullName evidence="3">Ribosomal protein</fullName>
    </recommendedName>
</protein>